<keyword evidence="1" id="KW-0472">Membrane</keyword>
<dbReference type="Pfam" id="PF10536">
    <property type="entry name" value="PMD"/>
    <property type="match status" value="1"/>
</dbReference>
<organism evidence="3 4">
    <name type="scientific">Acer yangbiense</name>
    <dbReference type="NCBI Taxonomy" id="1000413"/>
    <lineage>
        <taxon>Eukaryota</taxon>
        <taxon>Viridiplantae</taxon>
        <taxon>Streptophyta</taxon>
        <taxon>Embryophyta</taxon>
        <taxon>Tracheophyta</taxon>
        <taxon>Spermatophyta</taxon>
        <taxon>Magnoliopsida</taxon>
        <taxon>eudicotyledons</taxon>
        <taxon>Gunneridae</taxon>
        <taxon>Pentapetalae</taxon>
        <taxon>rosids</taxon>
        <taxon>malvids</taxon>
        <taxon>Sapindales</taxon>
        <taxon>Sapindaceae</taxon>
        <taxon>Hippocastanoideae</taxon>
        <taxon>Acereae</taxon>
        <taxon>Acer</taxon>
    </lineage>
</organism>
<comment type="caution">
    <text evidence="3">The sequence shown here is derived from an EMBL/GenBank/DDBJ whole genome shotgun (WGS) entry which is preliminary data.</text>
</comment>
<dbReference type="GO" id="GO:0010073">
    <property type="term" value="P:meristem maintenance"/>
    <property type="evidence" value="ECO:0007669"/>
    <property type="project" value="InterPro"/>
</dbReference>
<feature type="domain" description="Aminotransferase-like plant mobile" evidence="2">
    <location>
        <begin position="57"/>
        <end position="257"/>
    </location>
</feature>
<gene>
    <name evidence="3" type="ORF">EZV62_003472</name>
</gene>
<evidence type="ECO:0000256" key="1">
    <source>
        <dbReference type="SAM" id="Phobius"/>
    </source>
</evidence>
<keyword evidence="1" id="KW-0812">Transmembrane</keyword>
<dbReference type="PANTHER" id="PTHR46033:SF1">
    <property type="entry name" value="PROTEIN MAIN-LIKE 2"/>
    <property type="match status" value="1"/>
</dbReference>
<dbReference type="Proteomes" id="UP000323000">
    <property type="component" value="Chromosome 2"/>
</dbReference>
<dbReference type="InterPro" id="IPR019557">
    <property type="entry name" value="AminoTfrase-like_pln_mobile"/>
</dbReference>
<dbReference type="EMBL" id="VAHF01000002">
    <property type="protein sequence ID" value="TXG68537.1"/>
    <property type="molecule type" value="Genomic_DNA"/>
</dbReference>
<evidence type="ECO:0000313" key="3">
    <source>
        <dbReference type="EMBL" id="TXG68537.1"/>
    </source>
</evidence>
<dbReference type="OrthoDB" id="1503671at2759"/>
<sequence length="393" mass="45440">MLRIRLRVNLGPIDPSVLYEQEQHISSAIWEGQDRGTLRCHEHTSNIDGWKLLKKQIDLVGKAGWLKENLSECPNDASDEEMEQHARAFLLYWVGSTIFATTSGNLVPLLYLPLFKDFDKAGKYAWGAAALAFLYRQLGKASMKCQEYHQWLFDVTTELKQELSHHFPLAFHWKGKLNNQAKLDITLYRQKLDSFELIDIDWTPYDNLDSCIPEDIRSDFILGRSRTILICMDGAEWHLPDRCLRQFGLYDSEYAQVVAEMIKIQELAYAASTEGMNSKNRVAFDKNKATVDKFKIGLKVSRHQRNSRRLRNRRELAKKISAIEEVLTSCCAHCVQFQLSMIHAFCLIVYDIQTGRTISKKSVKKLLMLESIIESKQGIYVFLFPVMSERIYV</sequence>
<proteinExistence type="predicted"/>
<reference evidence="4" key="1">
    <citation type="journal article" date="2019" name="Gigascience">
        <title>De novo genome assembly of the endangered Acer yangbiense, a plant species with extremely small populations endemic to Yunnan Province, China.</title>
        <authorList>
            <person name="Yang J."/>
            <person name="Wariss H.M."/>
            <person name="Tao L."/>
            <person name="Zhang R."/>
            <person name="Yun Q."/>
            <person name="Hollingsworth P."/>
            <person name="Dao Z."/>
            <person name="Luo G."/>
            <person name="Guo H."/>
            <person name="Ma Y."/>
            <person name="Sun W."/>
        </authorList>
    </citation>
    <scope>NUCLEOTIDE SEQUENCE [LARGE SCALE GENOMIC DNA]</scope>
    <source>
        <strain evidence="4">cv. Malutang</strain>
    </source>
</reference>
<dbReference type="PANTHER" id="PTHR46033">
    <property type="entry name" value="PROTEIN MAIN-LIKE 2"/>
    <property type="match status" value="1"/>
</dbReference>
<keyword evidence="1" id="KW-1133">Transmembrane helix</keyword>
<feature type="transmembrane region" description="Helical" evidence="1">
    <location>
        <begin position="90"/>
        <end position="115"/>
    </location>
</feature>
<dbReference type="InterPro" id="IPR044824">
    <property type="entry name" value="MAIN-like"/>
</dbReference>
<evidence type="ECO:0000259" key="2">
    <source>
        <dbReference type="Pfam" id="PF10536"/>
    </source>
</evidence>
<protein>
    <recommendedName>
        <fullName evidence="2">Aminotransferase-like plant mobile domain-containing protein</fullName>
    </recommendedName>
</protein>
<name>A0A5C7IGU8_9ROSI</name>
<dbReference type="AlphaFoldDB" id="A0A5C7IGU8"/>
<accession>A0A5C7IGU8</accession>
<evidence type="ECO:0000313" key="4">
    <source>
        <dbReference type="Proteomes" id="UP000323000"/>
    </source>
</evidence>
<keyword evidence="4" id="KW-1185">Reference proteome</keyword>